<dbReference type="AlphaFoldDB" id="A0A1T4TJB5"/>
<dbReference type="STRING" id="225324.SAMN02745126_06380"/>
<sequence>MSRPIRSAPVEGAKLIAQAIDDLRRARAVLVQTASPKAAAAVRRALRSAEGARRHMDHRVARSGERGAS</sequence>
<evidence type="ECO:0000313" key="2">
    <source>
        <dbReference type="EMBL" id="SKA40570.1"/>
    </source>
</evidence>
<dbReference type="EMBL" id="FUWJ01000019">
    <property type="protein sequence ID" value="SKA40570.1"/>
    <property type="molecule type" value="Genomic_DNA"/>
</dbReference>
<dbReference type="RefSeq" id="WP_085938112.1">
    <property type="nucleotide sequence ID" value="NZ_FUWJ01000019.1"/>
</dbReference>
<dbReference type="Proteomes" id="UP000190092">
    <property type="component" value="Unassembled WGS sequence"/>
</dbReference>
<organism evidence="2 3">
    <name type="scientific">Enhydrobacter aerosaccus</name>
    <dbReference type="NCBI Taxonomy" id="225324"/>
    <lineage>
        <taxon>Bacteria</taxon>
        <taxon>Pseudomonadati</taxon>
        <taxon>Pseudomonadota</taxon>
        <taxon>Alphaproteobacteria</taxon>
        <taxon>Hyphomicrobiales</taxon>
        <taxon>Enhydrobacter</taxon>
    </lineage>
</organism>
<dbReference type="OrthoDB" id="7585327at2"/>
<reference evidence="3" key="1">
    <citation type="submission" date="2017-02" db="EMBL/GenBank/DDBJ databases">
        <authorList>
            <person name="Varghese N."/>
            <person name="Submissions S."/>
        </authorList>
    </citation>
    <scope>NUCLEOTIDE SEQUENCE [LARGE SCALE GENOMIC DNA]</scope>
    <source>
        <strain evidence="3">ATCC 27094</strain>
    </source>
</reference>
<gene>
    <name evidence="2" type="ORF">SAMN02745126_06380</name>
</gene>
<name>A0A1T4TJB5_9HYPH</name>
<proteinExistence type="predicted"/>
<feature type="region of interest" description="Disordered" evidence="1">
    <location>
        <begin position="46"/>
        <end position="69"/>
    </location>
</feature>
<keyword evidence="3" id="KW-1185">Reference proteome</keyword>
<protein>
    <submittedName>
        <fullName evidence="2">Uncharacterized protein</fullName>
    </submittedName>
</protein>
<evidence type="ECO:0000256" key="1">
    <source>
        <dbReference type="SAM" id="MobiDB-lite"/>
    </source>
</evidence>
<accession>A0A1T4TJB5</accession>
<feature type="compositionally biased region" description="Basic and acidic residues" evidence="1">
    <location>
        <begin position="50"/>
        <end position="69"/>
    </location>
</feature>
<evidence type="ECO:0000313" key="3">
    <source>
        <dbReference type="Proteomes" id="UP000190092"/>
    </source>
</evidence>